<reference evidence="1" key="1">
    <citation type="submission" date="2022-07" db="EMBL/GenBank/DDBJ databases">
        <title>The genome of Lyophyllum shimeji provides insight into the initial evolution of ectomycorrhizal fungal genome.</title>
        <authorList>
            <person name="Kobayashi Y."/>
            <person name="Shibata T."/>
            <person name="Hirakawa H."/>
            <person name="Shigenobu S."/>
            <person name="Nishiyama T."/>
            <person name="Yamada A."/>
            <person name="Hasebe M."/>
            <person name="Kawaguchi M."/>
        </authorList>
    </citation>
    <scope>NUCLEOTIDE SEQUENCE</scope>
    <source>
        <strain evidence="1">AT787</strain>
    </source>
</reference>
<keyword evidence="2" id="KW-1185">Reference proteome</keyword>
<evidence type="ECO:0000313" key="2">
    <source>
        <dbReference type="Proteomes" id="UP001063166"/>
    </source>
</evidence>
<dbReference type="EMBL" id="BRPK01000007">
    <property type="protein sequence ID" value="GLB39506.1"/>
    <property type="molecule type" value="Genomic_DNA"/>
</dbReference>
<comment type="caution">
    <text evidence="1">The sequence shown here is derived from an EMBL/GenBank/DDBJ whole genome shotgun (WGS) entry which is preliminary data.</text>
</comment>
<sequence length="372" mass="41948">MDCMQAVPPRSRPLTYDAIVMTFVPHLPDELSTEPTYNWKDLGCQLLYFGPTLFDSRSRVWRIMIVHLPVSLRGRPEADLPRLGQPTATLKPRCTAASPWWESSVSDICAKNRLQSIRLSVAGFECHPTATQSFRYKGGSRYKLQVSTAVQVGFICRSPDQRYLRHSAMLGLISAVGTTTYENYRICSEIVPFPRQTSHVTRNPSALRCSRKARRTTGRWAPSRCNPQCITAYTTISENYNDYPDTNTRRVQPTTLISYHINTPCHEHTMSTPLRLTDSLRCRSMGSRRRQSCHMWERIRGLTPPSQLQVWGGQQAIIGGTHTSPLMAHCAFCAAASSGRAAALAPAMRASKAVTVLKEKRIVDAVDECWWW</sequence>
<gene>
    <name evidence="1" type="ORF">LshimejAT787_0700160</name>
</gene>
<organism evidence="1 2">
    <name type="scientific">Lyophyllum shimeji</name>
    <name type="common">Hon-shimeji</name>
    <name type="synonym">Tricholoma shimeji</name>
    <dbReference type="NCBI Taxonomy" id="47721"/>
    <lineage>
        <taxon>Eukaryota</taxon>
        <taxon>Fungi</taxon>
        <taxon>Dikarya</taxon>
        <taxon>Basidiomycota</taxon>
        <taxon>Agaricomycotina</taxon>
        <taxon>Agaricomycetes</taxon>
        <taxon>Agaricomycetidae</taxon>
        <taxon>Agaricales</taxon>
        <taxon>Tricholomatineae</taxon>
        <taxon>Lyophyllaceae</taxon>
        <taxon>Lyophyllum</taxon>
    </lineage>
</organism>
<name>A0A9P3UQR6_LYOSH</name>
<accession>A0A9P3UQR6</accession>
<evidence type="ECO:0000313" key="1">
    <source>
        <dbReference type="EMBL" id="GLB39506.1"/>
    </source>
</evidence>
<dbReference type="AlphaFoldDB" id="A0A9P3UQR6"/>
<proteinExistence type="predicted"/>
<dbReference type="Proteomes" id="UP001063166">
    <property type="component" value="Unassembled WGS sequence"/>
</dbReference>
<protein>
    <submittedName>
        <fullName evidence="1">Uncharacterized protein</fullName>
    </submittedName>
</protein>